<dbReference type="GO" id="GO:0071816">
    <property type="term" value="P:tail-anchored membrane protein insertion into ER membrane"/>
    <property type="evidence" value="ECO:0007669"/>
    <property type="project" value="InterPro"/>
</dbReference>
<dbReference type="EnsemblPlants" id="AUR62031422-RA">
    <property type="protein sequence ID" value="AUR62031422-RA:cds"/>
    <property type="gene ID" value="AUR62031422"/>
</dbReference>
<dbReference type="AlphaFoldDB" id="A0A803MKT1"/>
<organism evidence="1 2">
    <name type="scientific">Chenopodium quinoa</name>
    <name type="common">Quinoa</name>
    <dbReference type="NCBI Taxonomy" id="63459"/>
    <lineage>
        <taxon>Eukaryota</taxon>
        <taxon>Viridiplantae</taxon>
        <taxon>Streptophyta</taxon>
        <taxon>Embryophyta</taxon>
        <taxon>Tracheophyta</taxon>
        <taxon>Spermatophyta</taxon>
        <taxon>Magnoliopsida</taxon>
        <taxon>eudicotyledons</taxon>
        <taxon>Gunneridae</taxon>
        <taxon>Pentapetalae</taxon>
        <taxon>Caryophyllales</taxon>
        <taxon>Chenopodiaceae</taxon>
        <taxon>Chenopodioideae</taxon>
        <taxon>Atripliceae</taxon>
        <taxon>Chenopodium</taxon>
    </lineage>
</organism>
<dbReference type="InterPro" id="IPR028945">
    <property type="entry name" value="Get1"/>
</dbReference>
<reference evidence="1" key="2">
    <citation type="submission" date="2021-03" db="UniProtKB">
        <authorList>
            <consortium name="EnsemblPlants"/>
        </authorList>
    </citation>
    <scope>IDENTIFICATION</scope>
</reference>
<dbReference type="Pfam" id="PF04420">
    <property type="entry name" value="CHD5"/>
    <property type="match status" value="1"/>
</dbReference>
<evidence type="ECO:0000313" key="1">
    <source>
        <dbReference type="EnsemblPlants" id="AUR62031422-RA:cds"/>
    </source>
</evidence>
<reference evidence="1" key="1">
    <citation type="journal article" date="2017" name="Nature">
        <title>The genome of Chenopodium quinoa.</title>
        <authorList>
            <person name="Jarvis D.E."/>
            <person name="Ho Y.S."/>
            <person name="Lightfoot D.J."/>
            <person name="Schmoeckel S.M."/>
            <person name="Li B."/>
            <person name="Borm T.J.A."/>
            <person name="Ohyanagi H."/>
            <person name="Mineta K."/>
            <person name="Michell C.T."/>
            <person name="Saber N."/>
            <person name="Kharbatia N.M."/>
            <person name="Rupper R.R."/>
            <person name="Sharp A.R."/>
            <person name="Dally N."/>
            <person name="Boughton B.A."/>
            <person name="Woo Y.H."/>
            <person name="Gao G."/>
            <person name="Schijlen E.G.W.M."/>
            <person name="Guo X."/>
            <person name="Momin A.A."/>
            <person name="Negrao S."/>
            <person name="Al-Babili S."/>
            <person name="Gehring C."/>
            <person name="Roessner U."/>
            <person name="Jung C."/>
            <person name="Murphy K."/>
            <person name="Arold S.T."/>
            <person name="Gojobori T."/>
            <person name="van der Linden C.G."/>
            <person name="van Loo E.N."/>
            <person name="Jellen E.N."/>
            <person name="Maughan P.J."/>
            <person name="Tester M."/>
        </authorList>
    </citation>
    <scope>NUCLEOTIDE SEQUENCE [LARGE SCALE GENOMIC DNA]</scope>
    <source>
        <strain evidence="1">cv. PI 614886</strain>
    </source>
</reference>
<dbReference type="Gramene" id="AUR62031422-RA">
    <property type="protein sequence ID" value="AUR62031422-RA:cds"/>
    <property type="gene ID" value="AUR62031422"/>
</dbReference>
<keyword evidence="2" id="KW-1185">Reference proteome</keyword>
<sequence length="220" mass="24337">MDDDGSSLAAPTIFILVALLQFIPRYLEHQIKSGGAPSDEEKELRAEIKQLLKEASTLSQPSTFAQAAKLRRTAAAKEKELTKCQEQQILDRKSLYNPYMKYVTPVKALTYLLLGVWFWKYPVASISKELVQPFGRMLSWKSGGGSEDKVMTSSLESLSCFMPKLPYTQKQSCMASIVAPALLTPGLLAESIHPHAFLYQIVYTGLDSPTTSPTSVTSLL</sequence>
<dbReference type="OMA" id="ALYMEKH"/>
<evidence type="ECO:0000313" key="2">
    <source>
        <dbReference type="Proteomes" id="UP000596660"/>
    </source>
</evidence>
<proteinExistence type="predicted"/>
<protein>
    <submittedName>
        <fullName evidence="1">Uncharacterized protein</fullName>
    </submittedName>
</protein>
<dbReference type="Proteomes" id="UP000596660">
    <property type="component" value="Unplaced"/>
</dbReference>
<accession>A0A803MKT1</accession>
<name>A0A803MKT1_CHEQI</name>